<dbReference type="EMBL" id="JACHHV010000002">
    <property type="protein sequence ID" value="MBB5887349.1"/>
    <property type="molecule type" value="Genomic_DNA"/>
</dbReference>
<proteinExistence type="predicted"/>
<dbReference type="AlphaFoldDB" id="A0A841C7H7"/>
<dbReference type="Proteomes" id="UP000562464">
    <property type="component" value="Unassembled WGS sequence"/>
</dbReference>
<evidence type="ECO:0000313" key="2">
    <source>
        <dbReference type="Proteomes" id="UP000562464"/>
    </source>
</evidence>
<name>A0A841C7H7_9LACT</name>
<comment type="caution">
    <text evidence="1">The sequence shown here is derived from an EMBL/GenBank/DDBJ whole genome shotgun (WGS) entry which is preliminary data.</text>
</comment>
<organism evidence="1 2">
    <name type="scientific">Lactovum miscens</name>
    <dbReference type="NCBI Taxonomy" id="190387"/>
    <lineage>
        <taxon>Bacteria</taxon>
        <taxon>Bacillati</taxon>
        <taxon>Bacillota</taxon>
        <taxon>Bacilli</taxon>
        <taxon>Lactobacillales</taxon>
        <taxon>Streptococcaceae</taxon>
        <taxon>Lactovum</taxon>
    </lineage>
</organism>
<accession>A0A841C7H7</accession>
<evidence type="ECO:0000313" key="1">
    <source>
        <dbReference type="EMBL" id="MBB5887349.1"/>
    </source>
</evidence>
<gene>
    <name evidence="1" type="ORF">HNQ37_000219</name>
</gene>
<reference evidence="1 2" key="1">
    <citation type="submission" date="2020-08" db="EMBL/GenBank/DDBJ databases">
        <title>Genomic Encyclopedia of Type Strains, Phase IV (KMG-IV): sequencing the most valuable type-strain genomes for metagenomic binning, comparative biology and taxonomic classification.</title>
        <authorList>
            <person name="Goeker M."/>
        </authorList>
    </citation>
    <scope>NUCLEOTIDE SEQUENCE [LARGE SCALE GENOMIC DNA]</scope>
    <source>
        <strain evidence="1 2">DSM 14925</strain>
    </source>
</reference>
<dbReference type="RefSeq" id="WP_183538450.1">
    <property type="nucleotide sequence ID" value="NZ_DASWOY010000027.1"/>
</dbReference>
<keyword evidence="2" id="KW-1185">Reference proteome</keyword>
<protein>
    <submittedName>
        <fullName evidence="1">Uncharacterized protein</fullName>
    </submittedName>
</protein>
<sequence length="61" mass="7147">MLNRFKDFGVSNFDAKLVKIIDDIEKDASYIDKLGFKKLSTKLTKELNKLEKKNEILRTNK</sequence>